<dbReference type="Proteomes" id="UP000254343">
    <property type="component" value="Unassembled WGS sequence"/>
</dbReference>
<dbReference type="InterPro" id="IPR010187">
    <property type="entry name" value="Various_sel_PB"/>
</dbReference>
<dbReference type="EMBL" id="UIGB01000001">
    <property type="protein sequence ID" value="SUU83324.1"/>
    <property type="molecule type" value="Genomic_DNA"/>
</dbReference>
<evidence type="ECO:0008006" key="4">
    <source>
        <dbReference type="Google" id="ProtNLM"/>
    </source>
</evidence>
<accession>A0A380W2Z7</accession>
<name>A0A380W2Z7_AFIFE</name>
<organism evidence="2 3">
    <name type="scientific">Afipia felis</name>
    <name type="common">Cat scratch disease bacillus</name>
    <dbReference type="NCBI Taxonomy" id="1035"/>
    <lineage>
        <taxon>Bacteria</taxon>
        <taxon>Pseudomonadati</taxon>
        <taxon>Pseudomonadota</taxon>
        <taxon>Alphaproteobacteria</taxon>
        <taxon>Hyphomicrobiales</taxon>
        <taxon>Nitrobacteraceae</taxon>
        <taxon>Afipia</taxon>
    </lineage>
</organism>
<reference evidence="2 3" key="1">
    <citation type="submission" date="2018-06" db="EMBL/GenBank/DDBJ databases">
        <authorList>
            <consortium name="Pathogen Informatics"/>
            <person name="Doyle S."/>
        </authorList>
    </citation>
    <scope>NUCLEOTIDE SEQUENCE [LARGE SCALE GENOMIC DNA]</scope>
    <source>
        <strain evidence="2 3">NCTC12722</strain>
    </source>
</reference>
<evidence type="ECO:0000256" key="1">
    <source>
        <dbReference type="ARBA" id="ARBA00023002"/>
    </source>
</evidence>
<evidence type="ECO:0000313" key="3">
    <source>
        <dbReference type="Proteomes" id="UP000254343"/>
    </source>
</evidence>
<evidence type="ECO:0000313" key="2">
    <source>
        <dbReference type="EMBL" id="SUU83324.1"/>
    </source>
</evidence>
<dbReference type="Pfam" id="PF07355">
    <property type="entry name" value="GRDB"/>
    <property type="match status" value="1"/>
</dbReference>
<proteinExistence type="predicted"/>
<dbReference type="GO" id="GO:0050485">
    <property type="term" value="F:oxidoreductase activity, acting on X-H and Y-H to form an X-Y bond, with a disulfide as acceptor"/>
    <property type="evidence" value="ECO:0007669"/>
    <property type="project" value="InterPro"/>
</dbReference>
<dbReference type="AlphaFoldDB" id="A0A380W2Z7"/>
<gene>
    <name evidence="2" type="ORF">NCTC12722_00487</name>
</gene>
<sequence>MIFPLDRLLELAEEGFIGSVAETHYSFMGAIDPTEAEGHVRELAVRLKQEDVEAILLCPV</sequence>
<keyword evidence="1" id="KW-0560">Oxidoreductase</keyword>
<protein>
    <recommendedName>
        <fullName evidence="4">Selenoprotein B glycine/betaine/sarcosine/D-proline reductase</fullName>
    </recommendedName>
</protein>